<dbReference type="RefSeq" id="WP_113955121.1">
    <property type="nucleotide sequence ID" value="NZ_QNRT01000004.1"/>
</dbReference>
<feature type="domain" description="HPt" evidence="4">
    <location>
        <begin position="4"/>
        <end position="102"/>
    </location>
</feature>
<dbReference type="InParanoid" id="A0A395JKF2"/>
<evidence type="ECO:0000259" key="4">
    <source>
        <dbReference type="PROSITE" id="PS50894"/>
    </source>
</evidence>
<proteinExistence type="predicted"/>
<feature type="coiled-coil region" evidence="3">
    <location>
        <begin position="75"/>
        <end position="102"/>
    </location>
</feature>
<dbReference type="EMBL" id="QNRT01000004">
    <property type="protein sequence ID" value="RBP49258.1"/>
    <property type="molecule type" value="Genomic_DNA"/>
</dbReference>
<dbReference type="PROSITE" id="PS50894">
    <property type="entry name" value="HPT"/>
    <property type="match status" value="1"/>
</dbReference>
<evidence type="ECO:0000256" key="2">
    <source>
        <dbReference type="PROSITE-ProRule" id="PRU00110"/>
    </source>
</evidence>
<keyword evidence="3" id="KW-0175">Coiled coil</keyword>
<organism evidence="5 6">
    <name type="scientific">Arenicella xantha</name>
    <dbReference type="NCBI Taxonomy" id="644221"/>
    <lineage>
        <taxon>Bacteria</taxon>
        <taxon>Pseudomonadati</taxon>
        <taxon>Pseudomonadota</taxon>
        <taxon>Gammaproteobacteria</taxon>
        <taxon>Arenicellales</taxon>
        <taxon>Arenicellaceae</taxon>
        <taxon>Arenicella</taxon>
    </lineage>
</organism>
<feature type="modified residue" description="Phosphohistidine" evidence="2">
    <location>
        <position position="52"/>
    </location>
</feature>
<gene>
    <name evidence="5" type="ORF">DFR28_104186</name>
</gene>
<evidence type="ECO:0000256" key="1">
    <source>
        <dbReference type="ARBA" id="ARBA00023012"/>
    </source>
</evidence>
<dbReference type="Proteomes" id="UP000253083">
    <property type="component" value="Unassembled WGS sequence"/>
</dbReference>
<protein>
    <submittedName>
        <fullName evidence="5">Hpt domain-containing protein</fullName>
    </submittedName>
</protein>
<sequence length="102" mass="11318">MSVESPTIVALKQRYKASLPEKIEELVLHIAALNAEGGNGRESLQELHGFLHRLAGSTGMYGYDDLSALCQSGIKFIQQEDLNNLAAELQRLREMLEQYAQG</sequence>
<dbReference type="OrthoDB" id="9812260at2"/>
<keyword evidence="2" id="KW-0597">Phosphoprotein</keyword>
<name>A0A395JKF2_9GAMM</name>
<dbReference type="SUPFAM" id="SSF47226">
    <property type="entry name" value="Histidine-containing phosphotransfer domain, HPT domain"/>
    <property type="match status" value="1"/>
</dbReference>
<accession>A0A395JKF2</accession>
<evidence type="ECO:0000256" key="3">
    <source>
        <dbReference type="SAM" id="Coils"/>
    </source>
</evidence>
<dbReference type="GO" id="GO:0000160">
    <property type="term" value="P:phosphorelay signal transduction system"/>
    <property type="evidence" value="ECO:0007669"/>
    <property type="project" value="UniProtKB-KW"/>
</dbReference>
<dbReference type="InterPro" id="IPR008207">
    <property type="entry name" value="Sig_transdc_His_kin_Hpt_dom"/>
</dbReference>
<dbReference type="GO" id="GO:0004672">
    <property type="term" value="F:protein kinase activity"/>
    <property type="evidence" value="ECO:0007669"/>
    <property type="project" value="UniProtKB-ARBA"/>
</dbReference>
<evidence type="ECO:0000313" key="6">
    <source>
        <dbReference type="Proteomes" id="UP000253083"/>
    </source>
</evidence>
<keyword evidence="1" id="KW-0902">Two-component regulatory system</keyword>
<dbReference type="InterPro" id="IPR036641">
    <property type="entry name" value="HPT_dom_sf"/>
</dbReference>
<evidence type="ECO:0000313" key="5">
    <source>
        <dbReference type="EMBL" id="RBP49258.1"/>
    </source>
</evidence>
<reference evidence="5 6" key="1">
    <citation type="submission" date="2018-06" db="EMBL/GenBank/DDBJ databases">
        <title>Genomic Encyclopedia of Type Strains, Phase IV (KMG-IV): sequencing the most valuable type-strain genomes for metagenomic binning, comparative biology and taxonomic classification.</title>
        <authorList>
            <person name="Goeker M."/>
        </authorList>
    </citation>
    <scope>NUCLEOTIDE SEQUENCE [LARGE SCALE GENOMIC DNA]</scope>
    <source>
        <strain evidence="5 6">DSM 24032</strain>
    </source>
</reference>
<dbReference type="Gene3D" id="1.20.120.160">
    <property type="entry name" value="HPT domain"/>
    <property type="match status" value="1"/>
</dbReference>
<dbReference type="AlphaFoldDB" id="A0A395JKF2"/>
<keyword evidence="6" id="KW-1185">Reference proteome</keyword>
<comment type="caution">
    <text evidence="5">The sequence shown here is derived from an EMBL/GenBank/DDBJ whole genome shotgun (WGS) entry which is preliminary data.</text>
</comment>
<dbReference type="Pfam" id="PF01627">
    <property type="entry name" value="Hpt"/>
    <property type="match status" value="1"/>
</dbReference>